<keyword evidence="2" id="KW-1185">Reference proteome</keyword>
<organism evidence="1 2">
    <name type="scientific">Haloplanus rubicundus</name>
    <dbReference type="NCBI Taxonomy" id="1547898"/>
    <lineage>
        <taxon>Archaea</taxon>
        <taxon>Methanobacteriati</taxon>
        <taxon>Methanobacteriota</taxon>
        <taxon>Stenosarchaea group</taxon>
        <taxon>Halobacteria</taxon>
        <taxon>Halobacteriales</taxon>
        <taxon>Haloferacaceae</taxon>
        <taxon>Haloplanus</taxon>
    </lineage>
</organism>
<proteinExistence type="predicted"/>
<dbReference type="EMBL" id="CP031150">
    <property type="protein sequence ID" value="AXG06253.1"/>
    <property type="molecule type" value="Genomic_DNA"/>
</dbReference>
<dbReference type="KEGG" id="haj:DU500_07235"/>
<dbReference type="InterPro" id="IPR058272">
    <property type="entry name" value="DUF7966"/>
</dbReference>
<sequence>MTDADADADVRAALHALATDDGVSTVDTDAIDEAAAALDDVRDAAAFVAADGLPRLRRAIDRADRAGDDAAVRRGRDALDALERCRRAAANHFYAGS</sequence>
<reference evidence="1 2" key="1">
    <citation type="submission" date="2018-07" db="EMBL/GenBank/DDBJ databases">
        <title>Genome sequences of Haloplanus sp. CBA1113.</title>
        <authorList>
            <person name="Kim Y.B."/>
            <person name="Roh S.W."/>
        </authorList>
    </citation>
    <scope>NUCLEOTIDE SEQUENCE [LARGE SCALE GENOMIC DNA]</scope>
    <source>
        <strain evidence="1 2">CBA1113</strain>
    </source>
</reference>
<gene>
    <name evidence="1" type="ORF">DU500_07235</name>
</gene>
<dbReference type="AlphaFoldDB" id="A0A345E231"/>
<name>A0A345E231_9EURY</name>
<evidence type="ECO:0000313" key="2">
    <source>
        <dbReference type="Proteomes" id="UP000253273"/>
    </source>
</evidence>
<accession>A0A345E231</accession>
<dbReference type="Pfam" id="PF25920">
    <property type="entry name" value="DUF7966"/>
    <property type="match status" value="1"/>
</dbReference>
<protein>
    <submittedName>
        <fullName evidence="1">Uncharacterized protein</fullName>
    </submittedName>
</protein>
<dbReference type="RefSeq" id="WP_114585392.1">
    <property type="nucleotide sequence ID" value="NZ_CP031150.1"/>
</dbReference>
<evidence type="ECO:0000313" key="1">
    <source>
        <dbReference type="EMBL" id="AXG06253.1"/>
    </source>
</evidence>
<dbReference type="Proteomes" id="UP000253273">
    <property type="component" value="Chromosome"/>
</dbReference>
<dbReference type="GeneID" id="37283166"/>